<dbReference type="EMBL" id="MU155155">
    <property type="protein sequence ID" value="KAF9483276.1"/>
    <property type="molecule type" value="Genomic_DNA"/>
</dbReference>
<dbReference type="SUPFAM" id="SSF56300">
    <property type="entry name" value="Metallo-dependent phosphatases"/>
    <property type="match status" value="1"/>
</dbReference>
<dbReference type="PANTHER" id="PTHR12905">
    <property type="entry name" value="METALLOPHOSPHOESTERASE"/>
    <property type="match status" value="1"/>
</dbReference>
<comment type="caution">
    <text evidence="3">The sequence shown here is derived from an EMBL/GenBank/DDBJ whole genome shotgun (WGS) entry which is preliminary data.</text>
</comment>
<dbReference type="Proteomes" id="UP000807469">
    <property type="component" value="Unassembled WGS sequence"/>
</dbReference>
<name>A0A9P6CWS9_9AGAR</name>
<dbReference type="AlphaFoldDB" id="A0A9P6CWS9"/>
<reference evidence="3" key="1">
    <citation type="submission" date="2020-11" db="EMBL/GenBank/DDBJ databases">
        <authorList>
            <consortium name="DOE Joint Genome Institute"/>
            <person name="Ahrendt S."/>
            <person name="Riley R."/>
            <person name="Andreopoulos W."/>
            <person name="Labutti K."/>
            <person name="Pangilinan J."/>
            <person name="Ruiz-Duenas F.J."/>
            <person name="Barrasa J.M."/>
            <person name="Sanchez-Garcia M."/>
            <person name="Camarero S."/>
            <person name="Miyauchi S."/>
            <person name="Serrano A."/>
            <person name="Linde D."/>
            <person name="Babiker R."/>
            <person name="Drula E."/>
            <person name="Ayuso-Fernandez I."/>
            <person name="Pacheco R."/>
            <person name="Padilla G."/>
            <person name="Ferreira P."/>
            <person name="Barriuso J."/>
            <person name="Kellner H."/>
            <person name="Castanera R."/>
            <person name="Alfaro M."/>
            <person name="Ramirez L."/>
            <person name="Pisabarro A.G."/>
            <person name="Kuo A."/>
            <person name="Tritt A."/>
            <person name="Lipzen A."/>
            <person name="He G."/>
            <person name="Yan M."/>
            <person name="Ng V."/>
            <person name="Cullen D."/>
            <person name="Martin F."/>
            <person name="Rosso M.-N."/>
            <person name="Henrissat B."/>
            <person name="Hibbett D."/>
            <person name="Martinez A.T."/>
            <person name="Grigoriev I.V."/>
        </authorList>
    </citation>
    <scope>NUCLEOTIDE SEQUENCE</scope>
    <source>
        <strain evidence="3">CIRM-BRFM 674</strain>
    </source>
</reference>
<protein>
    <submittedName>
        <fullName evidence="3">Metallo-dependent phosphatase</fullName>
    </submittedName>
</protein>
<feature type="domain" description="Calcineurin-like phosphoesterase" evidence="2">
    <location>
        <begin position="39"/>
        <end position="234"/>
    </location>
</feature>
<dbReference type="InterPro" id="IPR029052">
    <property type="entry name" value="Metallo-depent_PP-like"/>
</dbReference>
<proteinExistence type="predicted"/>
<dbReference type="PANTHER" id="PTHR12905:SF0">
    <property type="entry name" value="CALCINEURIN-LIKE PHOSPHOESTERASE DOMAIN-CONTAINING PROTEIN"/>
    <property type="match status" value="1"/>
</dbReference>
<evidence type="ECO:0000313" key="4">
    <source>
        <dbReference type="Proteomes" id="UP000807469"/>
    </source>
</evidence>
<dbReference type="OrthoDB" id="630188at2759"/>
<gene>
    <name evidence="3" type="ORF">BDN70DRAFT_873967</name>
</gene>
<dbReference type="GO" id="GO:0016787">
    <property type="term" value="F:hydrolase activity"/>
    <property type="evidence" value="ECO:0007669"/>
    <property type="project" value="InterPro"/>
</dbReference>
<evidence type="ECO:0000313" key="3">
    <source>
        <dbReference type="EMBL" id="KAF9483276.1"/>
    </source>
</evidence>
<dbReference type="InterPro" id="IPR051693">
    <property type="entry name" value="UPF0046_metallophosphoest"/>
</dbReference>
<evidence type="ECO:0000256" key="1">
    <source>
        <dbReference type="SAM" id="MobiDB-lite"/>
    </source>
</evidence>
<dbReference type="InterPro" id="IPR004843">
    <property type="entry name" value="Calcineurin-like_PHP"/>
</dbReference>
<dbReference type="CDD" id="cd07379">
    <property type="entry name" value="MPP_239FB"/>
    <property type="match status" value="1"/>
</dbReference>
<organism evidence="3 4">
    <name type="scientific">Pholiota conissans</name>
    <dbReference type="NCBI Taxonomy" id="109636"/>
    <lineage>
        <taxon>Eukaryota</taxon>
        <taxon>Fungi</taxon>
        <taxon>Dikarya</taxon>
        <taxon>Basidiomycota</taxon>
        <taxon>Agaricomycotina</taxon>
        <taxon>Agaricomycetes</taxon>
        <taxon>Agaricomycetidae</taxon>
        <taxon>Agaricales</taxon>
        <taxon>Agaricineae</taxon>
        <taxon>Strophariaceae</taxon>
        <taxon>Pholiota</taxon>
    </lineage>
</organism>
<keyword evidence="4" id="KW-1185">Reference proteome</keyword>
<feature type="region of interest" description="Disordered" evidence="1">
    <location>
        <begin position="250"/>
        <end position="277"/>
    </location>
</feature>
<sequence length="322" mass="36409">MPQKDPHYSDVILKSPTEVVYLEYTPSRLPPKPSDEWTRFVCISDTHARRFEIPDGDVLLHSGDLTNMGLVKDFEKTTEWLYTLPHKIKIIIAGNHDLTLHTEYYEQAHVYNHKVKQDVEVILKMLKGSGAKKAGLIYLHDEEYKFQVNGKGREWSVYGSPWSPEFFDFAFGYPREDAPDLIAKFPKTDILLTHGPPFQILDQVISGLEVGCEALRDRLPELRPRLHLFGHIHEAHGACIHAWDPALGNAPPTIQNTDPSMSIDRPEVKDAEAPAETTDTELDKTVFVNAANWPMGRNAHREDSKPPFGGPGFQAVVVDLKN</sequence>
<dbReference type="Gene3D" id="3.60.21.10">
    <property type="match status" value="1"/>
</dbReference>
<dbReference type="Pfam" id="PF00149">
    <property type="entry name" value="Metallophos"/>
    <property type="match status" value="1"/>
</dbReference>
<accession>A0A9P6CWS9</accession>
<evidence type="ECO:0000259" key="2">
    <source>
        <dbReference type="Pfam" id="PF00149"/>
    </source>
</evidence>